<proteinExistence type="predicted"/>
<gene>
    <name evidence="1" type="ORF">HAX54_002225</name>
</gene>
<dbReference type="Proteomes" id="UP000823775">
    <property type="component" value="Unassembled WGS sequence"/>
</dbReference>
<comment type="caution">
    <text evidence="1">The sequence shown here is derived from an EMBL/GenBank/DDBJ whole genome shotgun (WGS) entry which is preliminary data.</text>
</comment>
<organism evidence="1 2">
    <name type="scientific">Datura stramonium</name>
    <name type="common">Jimsonweed</name>
    <name type="synonym">Common thornapple</name>
    <dbReference type="NCBI Taxonomy" id="4076"/>
    <lineage>
        <taxon>Eukaryota</taxon>
        <taxon>Viridiplantae</taxon>
        <taxon>Streptophyta</taxon>
        <taxon>Embryophyta</taxon>
        <taxon>Tracheophyta</taxon>
        <taxon>Spermatophyta</taxon>
        <taxon>Magnoliopsida</taxon>
        <taxon>eudicotyledons</taxon>
        <taxon>Gunneridae</taxon>
        <taxon>Pentapetalae</taxon>
        <taxon>asterids</taxon>
        <taxon>lamiids</taxon>
        <taxon>Solanales</taxon>
        <taxon>Solanaceae</taxon>
        <taxon>Solanoideae</taxon>
        <taxon>Datureae</taxon>
        <taxon>Datura</taxon>
    </lineage>
</organism>
<keyword evidence="2" id="KW-1185">Reference proteome</keyword>
<dbReference type="EMBL" id="JACEIK010000110">
    <property type="protein sequence ID" value="MCD7449921.1"/>
    <property type="molecule type" value="Genomic_DNA"/>
</dbReference>
<feature type="non-terminal residue" evidence="1">
    <location>
        <position position="1"/>
    </location>
</feature>
<reference evidence="1 2" key="1">
    <citation type="journal article" date="2021" name="BMC Genomics">
        <title>Datura genome reveals duplications of psychoactive alkaloid biosynthetic genes and high mutation rate following tissue culture.</title>
        <authorList>
            <person name="Rajewski A."/>
            <person name="Carter-House D."/>
            <person name="Stajich J."/>
            <person name="Litt A."/>
        </authorList>
    </citation>
    <scope>NUCLEOTIDE SEQUENCE [LARGE SCALE GENOMIC DNA]</scope>
    <source>
        <strain evidence="1">AR-01</strain>
    </source>
</reference>
<sequence>ILGPTMSDYMWNATLTHAQRCKWDDRQFLYYPSETCQEIAMVNRPDSFTDMPKNQDGPGFPSVSLDYGTSLQGNLDPEQVPYAYQKSTPNNNQMMLTRLEDDDDILECINELLALHEEPGKSCIMHSDKHKDHSKNWQQYCVIHGN</sequence>
<protein>
    <submittedName>
        <fullName evidence="1">Uncharacterized protein</fullName>
    </submittedName>
</protein>
<feature type="non-terminal residue" evidence="1">
    <location>
        <position position="146"/>
    </location>
</feature>
<evidence type="ECO:0000313" key="1">
    <source>
        <dbReference type="EMBL" id="MCD7449921.1"/>
    </source>
</evidence>
<evidence type="ECO:0000313" key="2">
    <source>
        <dbReference type="Proteomes" id="UP000823775"/>
    </source>
</evidence>
<accession>A0ABS8RUK2</accession>
<name>A0ABS8RUK2_DATST</name>